<evidence type="ECO:0000313" key="3">
    <source>
        <dbReference type="EMBL" id="ERM94008.1"/>
    </source>
</evidence>
<evidence type="ECO:0000256" key="2">
    <source>
        <dbReference type="SAM" id="SignalP"/>
    </source>
</evidence>
<keyword evidence="2" id="KW-0732">Signal</keyword>
<protein>
    <submittedName>
        <fullName evidence="3">Uncharacterized protein</fullName>
    </submittedName>
</protein>
<proteinExistence type="predicted"/>
<dbReference type="EMBL" id="KI397522">
    <property type="protein sequence ID" value="ERM94008.1"/>
    <property type="molecule type" value="Genomic_DNA"/>
</dbReference>
<name>W1NEZ5_AMBTC</name>
<evidence type="ECO:0000313" key="4">
    <source>
        <dbReference type="Proteomes" id="UP000017836"/>
    </source>
</evidence>
<organism evidence="3 4">
    <name type="scientific">Amborella trichopoda</name>
    <dbReference type="NCBI Taxonomy" id="13333"/>
    <lineage>
        <taxon>Eukaryota</taxon>
        <taxon>Viridiplantae</taxon>
        <taxon>Streptophyta</taxon>
        <taxon>Embryophyta</taxon>
        <taxon>Tracheophyta</taxon>
        <taxon>Spermatophyta</taxon>
        <taxon>Magnoliopsida</taxon>
        <taxon>Amborellales</taxon>
        <taxon>Amborellaceae</taxon>
        <taxon>Amborella</taxon>
    </lineage>
</organism>
<dbReference type="AlphaFoldDB" id="W1NEZ5"/>
<dbReference type="Proteomes" id="UP000017836">
    <property type="component" value="Unassembled WGS sequence"/>
</dbReference>
<gene>
    <name evidence="3" type="ORF">AMTR_s00136p00093430</name>
</gene>
<dbReference type="HOGENOM" id="CLU_2577090_0_0_1"/>
<feature type="region of interest" description="Disordered" evidence="1">
    <location>
        <begin position="43"/>
        <end position="81"/>
    </location>
</feature>
<feature type="chain" id="PRO_5004806485" evidence="2">
    <location>
        <begin position="34"/>
        <end position="81"/>
    </location>
</feature>
<keyword evidence="4" id="KW-1185">Reference proteome</keyword>
<evidence type="ECO:0000256" key="1">
    <source>
        <dbReference type="SAM" id="MobiDB-lite"/>
    </source>
</evidence>
<dbReference type="Gramene" id="ERM94008">
    <property type="protein sequence ID" value="ERM94008"/>
    <property type="gene ID" value="AMTR_s00136p00093430"/>
</dbReference>
<reference evidence="4" key="1">
    <citation type="journal article" date="2013" name="Science">
        <title>The Amborella genome and the evolution of flowering plants.</title>
        <authorList>
            <consortium name="Amborella Genome Project"/>
        </authorList>
    </citation>
    <scope>NUCLEOTIDE SEQUENCE [LARGE SCALE GENOMIC DNA]</scope>
</reference>
<feature type="signal peptide" evidence="2">
    <location>
        <begin position="1"/>
        <end position="33"/>
    </location>
</feature>
<sequence length="81" mass="8510">MKQPSSSWISSNKSVATVVVLLSVLLLILTVESREIATLNNHVDKVEDSMDSSATPLGRGGALTPPSPKPNENGRQAPPSS</sequence>
<accession>W1NEZ5</accession>